<dbReference type="AlphaFoldDB" id="A0A8H2PY14"/>
<name>A0A8H2PY14_9MICO</name>
<dbReference type="Proteomes" id="UP000316560">
    <property type="component" value="Unassembled WGS sequence"/>
</dbReference>
<reference evidence="1 2" key="1">
    <citation type="submission" date="2019-06" db="EMBL/GenBank/DDBJ databases">
        <title>Sequencing the genomes of 1000 actinobacteria strains.</title>
        <authorList>
            <person name="Klenk H.-P."/>
        </authorList>
    </citation>
    <scope>NUCLEOTIDE SEQUENCE [LARGE SCALE GENOMIC DNA]</scope>
    <source>
        <strain evidence="1 2">DSM 21947</strain>
    </source>
</reference>
<dbReference type="EMBL" id="VFRA01000001">
    <property type="protein sequence ID" value="TQO20785.1"/>
    <property type="molecule type" value="Genomic_DNA"/>
</dbReference>
<sequence length="140" mass="16292">MQTRDVRGNWRDRHGRGIRAAVTGPHLPLLRSRHGNFEMTVASAAQFLKEMWPGELAQARFEIGLMPGSSPEGTKVARWKVVAAEHRIVLFRLPIERMARLHRDDELHRRMLIESCVFRAVAEYLGKEPWELAPDRFRHF</sequence>
<evidence type="ECO:0000313" key="2">
    <source>
        <dbReference type="Proteomes" id="UP000316560"/>
    </source>
</evidence>
<gene>
    <name evidence="1" type="ORF">FB472_2437</name>
</gene>
<evidence type="ECO:0008006" key="3">
    <source>
        <dbReference type="Google" id="ProtNLM"/>
    </source>
</evidence>
<comment type="caution">
    <text evidence="1">The sequence shown here is derived from an EMBL/GenBank/DDBJ whole genome shotgun (WGS) entry which is preliminary data.</text>
</comment>
<organism evidence="1 2">
    <name type="scientific">Rhodoglobus vestalii</name>
    <dbReference type="NCBI Taxonomy" id="193384"/>
    <lineage>
        <taxon>Bacteria</taxon>
        <taxon>Bacillati</taxon>
        <taxon>Actinomycetota</taxon>
        <taxon>Actinomycetes</taxon>
        <taxon>Micrococcales</taxon>
        <taxon>Microbacteriaceae</taxon>
        <taxon>Rhodoglobus</taxon>
    </lineage>
</organism>
<dbReference type="SUPFAM" id="SSF55486">
    <property type="entry name" value="Metalloproteases ('zincins'), catalytic domain"/>
    <property type="match status" value="1"/>
</dbReference>
<keyword evidence="2" id="KW-1185">Reference proteome</keyword>
<proteinExistence type="predicted"/>
<dbReference type="CDD" id="cd12954">
    <property type="entry name" value="MMP_TTHA0227_like_1"/>
    <property type="match status" value="1"/>
</dbReference>
<accession>A0A8H2PY14</accession>
<protein>
    <recommendedName>
        <fullName evidence="3">Zinicin-like metallopeptidase</fullName>
    </recommendedName>
</protein>
<evidence type="ECO:0000313" key="1">
    <source>
        <dbReference type="EMBL" id="TQO20785.1"/>
    </source>
</evidence>